<dbReference type="PANTHER" id="PTHR44936">
    <property type="entry name" value="SENSOR PROTEIN CREC"/>
    <property type="match status" value="1"/>
</dbReference>
<evidence type="ECO:0000313" key="13">
    <source>
        <dbReference type="EMBL" id="MDC7676301.1"/>
    </source>
</evidence>
<keyword evidence="14" id="KW-1185">Reference proteome</keyword>
<evidence type="ECO:0000256" key="1">
    <source>
        <dbReference type="ARBA" id="ARBA00000085"/>
    </source>
</evidence>
<dbReference type="Gene3D" id="1.10.287.130">
    <property type="match status" value="1"/>
</dbReference>
<dbReference type="EMBL" id="JAQQKV010000002">
    <property type="protein sequence ID" value="MDC7676301.1"/>
    <property type="molecule type" value="Genomic_DNA"/>
</dbReference>
<dbReference type="SUPFAM" id="SSF47384">
    <property type="entry name" value="Homodimeric domain of signal transducing histidine kinase"/>
    <property type="match status" value="1"/>
</dbReference>
<evidence type="ECO:0000256" key="3">
    <source>
        <dbReference type="ARBA" id="ARBA00012438"/>
    </source>
</evidence>
<evidence type="ECO:0000256" key="9">
    <source>
        <dbReference type="ARBA" id="ARBA00023026"/>
    </source>
</evidence>
<feature type="transmembrane region" description="Helical" evidence="11">
    <location>
        <begin position="83"/>
        <end position="106"/>
    </location>
</feature>
<dbReference type="Pfam" id="PF00512">
    <property type="entry name" value="HisKA"/>
    <property type="match status" value="1"/>
</dbReference>
<sequence length="556" mass="61469">MFDLAGPKKPETKTGRITDRRGSSSPLPSALKPDGWALRARDTSYASRQWAQRLYKMLTVAGYWSARILKRLRTFFTGLSGRLLIISAIFVVVVEVLILIPSLASFQERWLIDRIRQAEIASLALDASSEKTVTEDLSRQLLTSAGAKYLAIQNSRGTRDYVLSDFNISVIPDVIDQRTSRTDIRSDIAYLWGPWRTLMGKPDRLIHTEAVPKVRKGGELIEIIVPAEPLKQELKTYLGSMLRMSMTISLAAGLLVFVGLSIFIVRPIQNLTRVIATFKANPEDMTNAPKLSGRRDEIGHIEEELAAMQSEVRHALTSRARLAALGQAVSKINHDLRNMLTSAQMASDRLAASPDPMVAKALPRLERSLDRALNLAQNVLNYGKSDEVAPRFQILKLRDMAYAAAEDAGLGLTPKSPEPVRFALKAPKGFYFEADPEHMHRLLVNLMRNARQAIERQPNRQVYDSAARKGPLGRVTLTATKTVDEVILTISDDGPGIPEKIREQLFRPFSATAQSDGTGLGLAIARELAQTHGGDVHLGQTGPDGTAFEIRLPLKS</sequence>
<keyword evidence="4" id="KW-1003">Cell membrane</keyword>
<dbReference type="InterPro" id="IPR050980">
    <property type="entry name" value="2C_sensor_his_kinase"/>
</dbReference>
<keyword evidence="8" id="KW-0902">Two-component regulatory system</keyword>
<keyword evidence="11" id="KW-0472">Membrane</keyword>
<dbReference type="CDD" id="cd00082">
    <property type="entry name" value="HisKA"/>
    <property type="match status" value="1"/>
</dbReference>
<reference evidence="13 14" key="1">
    <citation type="submission" date="2023-01" db="EMBL/GenBank/DDBJ databases">
        <title>Novel species of the genus Asticcacaulis isolated from rivers.</title>
        <authorList>
            <person name="Lu H."/>
        </authorList>
    </citation>
    <scope>NUCLEOTIDE SEQUENCE [LARGE SCALE GENOMIC DNA]</scope>
    <source>
        <strain evidence="13 14">LKC15W</strain>
    </source>
</reference>
<evidence type="ECO:0000256" key="5">
    <source>
        <dbReference type="ARBA" id="ARBA00022553"/>
    </source>
</evidence>
<dbReference type="Pfam" id="PF02518">
    <property type="entry name" value="HATPase_c"/>
    <property type="match status" value="1"/>
</dbReference>
<dbReference type="CDD" id="cd00075">
    <property type="entry name" value="HATPase"/>
    <property type="match status" value="1"/>
</dbReference>
<comment type="subcellular location">
    <subcellularLocation>
        <location evidence="2">Cell membrane</location>
        <topology evidence="2">Multi-pass membrane protein</topology>
    </subcellularLocation>
</comment>
<feature type="region of interest" description="Disordered" evidence="10">
    <location>
        <begin position="1"/>
        <end position="31"/>
    </location>
</feature>
<dbReference type="SMART" id="SM00388">
    <property type="entry name" value="HisKA"/>
    <property type="match status" value="1"/>
</dbReference>
<dbReference type="InterPro" id="IPR004358">
    <property type="entry name" value="Sig_transdc_His_kin-like_C"/>
</dbReference>
<dbReference type="InterPro" id="IPR005467">
    <property type="entry name" value="His_kinase_dom"/>
</dbReference>
<dbReference type="EC" id="2.7.13.3" evidence="3"/>
<dbReference type="InterPro" id="IPR036890">
    <property type="entry name" value="HATPase_C_sf"/>
</dbReference>
<feature type="compositionally biased region" description="Basic and acidic residues" evidence="10">
    <location>
        <begin position="1"/>
        <end position="22"/>
    </location>
</feature>
<keyword evidence="11" id="KW-0812">Transmembrane</keyword>
<keyword evidence="5" id="KW-0597">Phosphoprotein</keyword>
<dbReference type="InterPro" id="IPR003594">
    <property type="entry name" value="HATPase_dom"/>
</dbReference>
<dbReference type="Proteomes" id="UP001218579">
    <property type="component" value="Unassembled WGS sequence"/>
</dbReference>
<feature type="domain" description="Histidine kinase" evidence="12">
    <location>
        <begin position="331"/>
        <end position="556"/>
    </location>
</feature>
<keyword evidence="11" id="KW-1133">Transmembrane helix</keyword>
<dbReference type="InterPro" id="IPR036097">
    <property type="entry name" value="HisK_dim/P_sf"/>
</dbReference>
<dbReference type="InterPro" id="IPR003661">
    <property type="entry name" value="HisK_dim/P_dom"/>
</dbReference>
<evidence type="ECO:0000256" key="8">
    <source>
        <dbReference type="ARBA" id="ARBA00023012"/>
    </source>
</evidence>
<protein>
    <recommendedName>
        <fullName evidence="3">histidine kinase</fullName>
        <ecNumber evidence="3">2.7.13.3</ecNumber>
    </recommendedName>
</protein>
<organism evidence="13 14">
    <name type="scientific">Asticcacaulis machinosus</name>
    <dbReference type="NCBI Taxonomy" id="2984211"/>
    <lineage>
        <taxon>Bacteria</taxon>
        <taxon>Pseudomonadati</taxon>
        <taxon>Pseudomonadota</taxon>
        <taxon>Alphaproteobacteria</taxon>
        <taxon>Caulobacterales</taxon>
        <taxon>Caulobacteraceae</taxon>
        <taxon>Asticcacaulis</taxon>
    </lineage>
</organism>
<dbReference type="PRINTS" id="PR00344">
    <property type="entry name" value="BCTRLSENSOR"/>
</dbReference>
<name>A0ABT5HJG8_9CAUL</name>
<dbReference type="PROSITE" id="PS50109">
    <property type="entry name" value="HIS_KIN"/>
    <property type="match status" value="1"/>
</dbReference>
<accession>A0ABT5HJG8</accession>
<dbReference type="PANTHER" id="PTHR44936:SF9">
    <property type="entry name" value="SENSOR PROTEIN CREC"/>
    <property type="match status" value="1"/>
</dbReference>
<evidence type="ECO:0000256" key="7">
    <source>
        <dbReference type="ARBA" id="ARBA00022777"/>
    </source>
</evidence>
<dbReference type="Gene3D" id="3.30.565.10">
    <property type="entry name" value="Histidine kinase-like ATPase, C-terminal domain"/>
    <property type="match status" value="1"/>
</dbReference>
<keyword evidence="7 13" id="KW-0418">Kinase</keyword>
<dbReference type="RefSeq" id="WP_272744646.1">
    <property type="nucleotide sequence ID" value="NZ_JAQQKV010000002.1"/>
</dbReference>
<evidence type="ECO:0000259" key="12">
    <source>
        <dbReference type="PROSITE" id="PS50109"/>
    </source>
</evidence>
<evidence type="ECO:0000256" key="6">
    <source>
        <dbReference type="ARBA" id="ARBA00022679"/>
    </source>
</evidence>
<feature type="transmembrane region" description="Helical" evidence="11">
    <location>
        <begin position="244"/>
        <end position="265"/>
    </location>
</feature>
<gene>
    <name evidence="13" type="ORF">PQU98_09185</name>
</gene>
<comment type="catalytic activity">
    <reaction evidence="1">
        <text>ATP + protein L-histidine = ADP + protein N-phospho-L-histidine.</text>
        <dbReference type="EC" id="2.7.13.3"/>
    </reaction>
</comment>
<proteinExistence type="predicted"/>
<evidence type="ECO:0000256" key="2">
    <source>
        <dbReference type="ARBA" id="ARBA00004651"/>
    </source>
</evidence>
<dbReference type="SMART" id="SM00387">
    <property type="entry name" value="HATPase_c"/>
    <property type="match status" value="1"/>
</dbReference>
<dbReference type="GO" id="GO:0016301">
    <property type="term" value="F:kinase activity"/>
    <property type="evidence" value="ECO:0007669"/>
    <property type="project" value="UniProtKB-KW"/>
</dbReference>
<evidence type="ECO:0000313" key="14">
    <source>
        <dbReference type="Proteomes" id="UP001218579"/>
    </source>
</evidence>
<comment type="caution">
    <text evidence="13">The sequence shown here is derived from an EMBL/GenBank/DDBJ whole genome shotgun (WGS) entry which is preliminary data.</text>
</comment>
<evidence type="ECO:0000256" key="10">
    <source>
        <dbReference type="SAM" id="MobiDB-lite"/>
    </source>
</evidence>
<dbReference type="SUPFAM" id="SSF55874">
    <property type="entry name" value="ATPase domain of HSP90 chaperone/DNA topoisomerase II/histidine kinase"/>
    <property type="match status" value="1"/>
</dbReference>
<evidence type="ECO:0000256" key="4">
    <source>
        <dbReference type="ARBA" id="ARBA00022475"/>
    </source>
</evidence>
<keyword evidence="9" id="KW-0843">Virulence</keyword>
<evidence type="ECO:0000256" key="11">
    <source>
        <dbReference type="SAM" id="Phobius"/>
    </source>
</evidence>
<keyword evidence="6" id="KW-0808">Transferase</keyword>